<evidence type="ECO:0000256" key="7">
    <source>
        <dbReference type="ARBA" id="ARBA00023212"/>
    </source>
</evidence>
<sequence length="437" mass="49512">MCSRMCYIGVPVNFEGLLAKHDSLNAQVVRRVNDTQQLIMLNAFSHECNEHEIRKSIQNRLAEVACWKWVLQDLSKRLEEATAALLHEHKALNAIIGRLEFEISDFSNKATKPGALIPHVDVVETAILEERDYLRGQKKTFKKMIVSLELQISAVDRTRRLLNNDVMRKEKSMTLDEKCLCLGAPTVDTGCECTKTRKRSTPVITWQERCQRLKKAGLKALNLAMAARQQIRGARQQLSTAADAHARAVDAALRRRLHNNAAKLEELLWQQNEMAKDRDNLKQELITAEMNLTLNLKHIAAIEAKISDRQRRPSKERTKDDITIRLKAELGRVRKFSNEMRVNIKHIHGLQAKLLSANTKVEDLIYDLKTVISLDEGRIAARQNTESTNPSVAQSVASQQLQGVKSSGGDNFHLQTIVEASEDNTEEDGCSDYPFDY</sequence>
<keyword evidence="8 10" id="KW-0966">Cell projection</keyword>
<protein>
    <recommendedName>
        <fullName evidence="10">Tektin</fullName>
    </recommendedName>
</protein>
<dbReference type="GO" id="GO:0060271">
    <property type="term" value="P:cilium assembly"/>
    <property type="evidence" value="ECO:0007669"/>
    <property type="project" value="UniProtKB-UniRule"/>
</dbReference>
<dbReference type="AlphaFoldDB" id="A0A8S4GBM9"/>
<feature type="coiled-coil region" evidence="11">
    <location>
        <begin position="264"/>
        <end position="291"/>
    </location>
</feature>
<dbReference type="InterPro" id="IPR000435">
    <property type="entry name" value="Tektins"/>
</dbReference>
<evidence type="ECO:0000256" key="4">
    <source>
        <dbReference type="ARBA" id="ARBA00022846"/>
    </source>
</evidence>
<keyword evidence="7" id="KW-0206">Cytoskeleton</keyword>
<organism evidence="12 13">
    <name type="scientific">Plutella xylostella</name>
    <name type="common">Diamondback moth</name>
    <name type="synonym">Plutella maculipennis</name>
    <dbReference type="NCBI Taxonomy" id="51655"/>
    <lineage>
        <taxon>Eukaryota</taxon>
        <taxon>Metazoa</taxon>
        <taxon>Ecdysozoa</taxon>
        <taxon>Arthropoda</taxon>
        <taxon>Hexapoda</taxon>
        <taxon>Insecta</taxon>
        <taxon>Pterygota</taxon>
        <taxon>Neoptera</taxon>
        <taxon>Endopterygota</taxon>
        <taxon>Lepidoptera</taxon>
        <taxon>Glossata</taxon>
        <taxon>Ditrysia</taxon>
        <taxon>Yponomeutoidea</taxon>
        <taxon>Plutellidae</taxon>
        <taxon>Plutella</taxon>
    </lineage>
</organism>
<dbReference type="PANTHER" id="PTHR19960:SF25">
    <property type="entry name" value="TEKTIN-1"/>
    <property type="match status" value="1"/>
</dbReference>
<comment type="caution">
    <text evidence="12">The sequence shown here is derived from an EMBL/GenBank/DDBJ whole genome shotgun (WGS) entry which is preliminary data.</text>
</comment>
<dbReference type="PANTHER" id="PTHR19960">
    <property type="entry name" value="TEKTIN"/>
    <property type="match status" value="1"/>
</dbReference>
<evidence type="ECO:0000256" key="1">
    <source>
        <dbReference type="ARBA" id="ARBA00004611"/>
    </source>
</evidence>
<comment type="similarity">
    <text evidence="2 10">Belongs to the tektin family.</text>
</comment>
<evidence type="ECO:0000256" key="9">
    <source>
        <dbReference type="ARBA" id="ARBA00045224"/>
    </source>
</evidence>
<evidence type="ECO:0000256" key="8">
    <source>
        <dbReference type="ARBA" id="ARBA00023273"/>
    </source>
</evidence>
<accession>A0A8S4GBM9</accession>
<evidence type="ECO:0000256" key="2">
    <source>
        <dbReference type="ARBA" id="ARBA00007209"/>
    </source>
</evidence>
<keyword evidence="6 10" id="KW-0969">Cilium</keyword>
<comment type="function">
    <text evidence="9">Microtubule inner protein (MIP) part of the dynein-decorated doublet microtubules (DMTs) in cilia and flagellar axoneme. Forms filamentous polymers in the walls of ciliary and flagellar microtubules.</text>
</comment>
<evidence type="ECO:0000256" key="10">
    <source>
        <dbReference type="RuleBase" id="RU367040"/>
    </source>
</evidence>
<dbReference type="EMBL" id="CAJHNJ030000127">
    <property type="protein sequence ID" value="CAG9136168.1"/>
    <property type="molecule type" value="Genomic_DNA"/>
</dbReference>
<reference evidence="12" key="1">
    <citation type="submission" date="2020-11" db="EMBL/GenBank/DDBJ databases">
        <authorList>
            <person name="Whiteford S."/>
        </authorList>
    </citation>
    <scope>NUCLEOTIDE SEQUENCE</scope>
</reference>
<evidence type="ECO:0000256" key="11">
    <source>
        <dbReference type="SAM" id="Coils"/>
    </source>
</evidence>
<keyword evidence="5 11" id="KW-0175">Coiled coil</keyword>
<comment type="subcellular location">
    <subcellularLocation>
        <location evidence="10">Cytoplasm</location>
        <location evidence="10">Cytoskeleton</location>
        <location evidence="10">Cilium axoneme</location>
    </subcellularLocation>
    <subcellularLocation>
        <location evidence="1">Cytoplasm</location>
        <location evidence="1">Cytoskeleton</location>
        <location evidence="1">Flagellum axoneme</location>
    </subcellularLocation>
</comment>
<dbReference type="GO" id="GO:0005930">
    <property type="term" value="C:axoneme"/>
    <property type="evidence" value="ECO:0007669"/>
    <property type="project" value="UniProtKB-SubCell"/>
</dbReference>
<keyword evidence="3" id="KW-0963">Cytoplasm</keyword>
<dbReference type="GO" id="GO:0005634">
    <property type="term" value="C:nucleus"/>
    <property type="evidence" value="ECO:0007669"/>
    <property type="project" value="TreeGrafter"/>
</dbReference>
<evidence type="ECO:0000256" key="6">
    <source>
        <dbReference type="ARBA" id="ARBA00023069"/>
    </source>
</evidence>
<evidence type="ECO:0000313" key="12">
    <source>
        <dbReference type="EMBL" id="CAG9136168.1"/>
    </source>
</evidence>
<name>A0A8S4GBM9_PLUXY</name>
<evidence type="ECO:0000256" key="5">
    <source>
        <dbReference type="ARBA" id="ARBA00023054"/>
    </source>
</evidence>
<gene>
    <name evidence="12" type="ORF">PLXY2_LOCUS14430</name>
</gene>
<evidence type="ECO:0000256" key="3">
    <source>
        <dbReference type="ARBA" id="ARBA00022490"/>
    </source>
</evidence>
<dbReference type="GO" id="GO:0060294">
    <property type="term" value="P:cilium movement involved in cell motility"/>
    <property type="evidence" value="ECO:0007669"/>
    <property type="project" value="UniProtKB-UniRule"/>
</dbReference>
<keyword evidence="13" id="KW-1185">Reference proteome</keyword>
<proteinExistence type="inferred from homology"/>
<dbReference type="Pfam" id="PF03148">
    <property type="entry name" value="Tektin"/>
    <property type="match status" value="1"/>
</dbReference>
<evidence type="ECO:0000313" key="13">
    <source>
        <dbReference type="Proteomes" id="UP000653454"/>
    </source>
</evidence>
<dbReference type="GO" id="GO:0015630">
    <property type="term" value="C:microtubule cytoskeleton"/>
    <property type="evidence" value="ECO:0007669"/>
    <property type="project" value="UniProtKB-UniRule"/>
</dbReference>
<keyword evidence="4 10" id="KW-0282">Flagellum</keyword>
<dbReference type="InterPro" id="IPR048256">
    <property type="entry name" value="Tektin-like"/>
</dbReference>
<dbReference type="Proteomes" id="UP000653454">
    <property type="component" value="Unassembled WGS sequence"/>
</dbReference>